<dbReference type="EMBL" id="JAXCGZ010002008">
    <property type="protein sequence ID" value="KAK7084678.1"/>
    <property type="molecule type" value="Genomic_DNA"/>
</dbReference>
<keyword evidence="2" id="KW-1185">Reference proteome</keyword>
<proteinExistence type="predicted"/>
<sequence>MGDCGWKESGREQMGNIFFEKKAEYISIECKGVSEEEWEEVKPSATQRASSIVETMKDRYDKYH</sequence>
<organism evidence="1 2">
    <name type="scientific">Halocaridina rubra</name>
    <name type="common">Hawaiian red shrimp</name>
    <dbReference type="NCBI Taxonomy" id="373956"/>
    <lineage>
        <taxon>Eukaryota</taxon>
        <taxon>Metazoa</taxon>
        <taxon>Ecdysozoa</taxon>
        <taxon>Arthropoda</taxon>
        <taxon>Crustacea</taxon>
        <taxon>Multicrustacea</taxon>
        <taxon>Malacostraca</taxon>
        <taxon>Eumalacostraca</taxon>
        <taxon>Eucarida</taxon>
        <taxon>Decapoda</taxon>
        <taxon>Pleocyemata</taxon>
        <taxon>Caridea</taxon>
        <taxon>Atyoidea</taxon>
        <taxon>Atyidae</taxon>
        <taxon>Halocaridina</taxon>
    </lineage>
</organism>
<accession>A0AAN8XN62</accession>
<protein>
    <submittedName>
        <fullName evidence="1">Uncharacterized protein</fullName>
    </submittedName>
</protein>
<evidence type="ECO:0000313" key="1">
    <source>
        <dbReference type="EMBL" id="KAK7084678.1"/>
    </source>
</evidence>
<dbReference type="Proteomes" id="UP001381693">
    <property type="component" value="Unassembled WGS sequence"/>
</dbReference>
<comment type="caution">
    <text evidence="1">The sequence shown here is derived from an EMBL/GenBank/DDBJ whole genome shotgun (WGS) entry which is preliminary data.</text>
</comment>
<name>A0AAN8XN62_HALRR</name>
<reference evidence="1 2" key="1">
    <citation type="submission" date="2023-11" db="EMBL/GenBank/DDBJ databases">
        <title>Halocaridina rubra genome assembly.</title>
        <authorList>
            <person name="Smith C."/>
        </authorList>
    </citation>
    <scope>NUCLEOTIDE SEQUENCE [LARGE SCALE GENOMIC DNA]</scope>
    <source>
        <strain evidence="1">EP-1</strain>
        <tissue evidence="1">Whole</tissue>
    </source>
</reference>
<gene>
    <name evidence="1" type="ORF">SK128_009073</name>
</gene>
<evidence type="ECO:0000313" key="2">
    <source>
        <dbReference type="Proteomes" id="UP001381693"/>
    </source>
</evidence>
<dbReference type="AlphaFoldDB" id="A0AAN8XN62"/>